<evidence type="ECO:0000259" key="7">
    <source>
        <dbReference type="Pfam" id="PF05154"/>
    </source>
</evidence>
<feature type="transmembrane region" description="Helical" evidence="6">
    <location>
        <begin position="76"/>
        <end position="95"/>
    </location>
</feature>
<name>A0A923E923_9ACTO</name>
<sequence>MSNPPYPTNPYGQPEEPSAENAQAQQAYGQPYAQDPYAQQQAYGQQPGYDQAAYAQQAYGQPAYAAPMGYAPKSKIVAGLLGILLGSIGIHNFYLGKTTRAVVQIIVTIVTFGLGGLWGFIEGILILVSRPGTPWHQDAQGIELTD</sequence>
<feature type="region of interest" description="Disordered" evidence="5">
    <location>
        <begin position="1"/>
        <end position="26"/>
    </location>
</feature>
<keyword evidence="9" id="KW-1185">Reference proteome</keyword>
<keyword evidence="2 6" id="KW-0812">Transmembrane</keyword>
<feature type="transmembrane region" description="Helical" evidence="6">
    <location>
        <begin position="101"/>
        <end position="121"/>
    </location>
</feature>
<feature type="domain" description="TM2" evidence="7">
    <location>
        <begin position="72"/>
        <end position="124"/>
    </location>
</feature>
<dbReference type="EMBL" id="JACHMK010000001">
    <property type="protein sequence ID" value="MBB6335684.1"/>
    <property type="molecule type" value="Genomic_DNA"/>
</dbReference>
<dbReference type="InterPro" id="IPR007829">
    <property type="entry name" value="TM2"/>
</dbReference>
<protein>
    <submittedName>
        <fullName evidence="8">TM2 domain-containing membrane protein YozV</fullName>
    </submittedName>
</protein>
<evidence type="ECO:0000256" key="1">
    <source>
        <dbReference type="ARBA" id="ARBA00004141"/>
    </source>
</evidence>
<keyword evidence="4 6" id="KW-0472">Membrane</keyword>
<dbReference type="AlphaFoldDB" id="A0A923E923"/>
<dbReference type="Pfam" id="PF05154">
    <property type="entry name" value="TM2"/>
    <property type="match status" value="1"/>
</dbReference>
<gene>
    <name evidence="8" type="ORF">HD592_002249</name>
</gene>
<comment type="caution">
    <text evidence="8">The sequence shown here is derived from an EMBL/GenBank/DDBJ whole genome shotgun (WGS) entry which is preliminary data.</text>
</comment>
<comment type="subcellular location">
    <subcellularLocation>
        <location evidence="1">Membrane</location>
        <topology evidence="1">Multi-pass membrane protein</topology>
    </subcellularLocation>
</comment>
<reference evidence="8" key="1">
    <citation type="submission" date="2020-08" db="EMBL/GenBank/DDBJ databases">
        <title>Sequencing the genomes of 1000 actinobacteria strains.</title>
        <authorList>
            <person name="Klenk H.-P."/>
        </authorList>
    </citation>
    <scope>NUCLEOTIDE SEQUENCE</scope>
    <source>
        <strain evidence="8">DSM 10695</strain>
    </source>
</reference>
<proteinExistence type="predicted"/>
<evidence type="ECO:0000256" key="4">
    <source>
        <dbReference type="ARBA" id="ARBA00023136"/>
    </source>
</evidence>
<dbReference type="GeneID" id="85978560"/>
<accession>A0A923E923</accession>
<dbReference type="GO" id="GO:0016020">
    <property type="term" value="C:membrane"/>
    <property type="evidence" value="ECO:0007669"/>
    <property type="project" value="UniProtKB-SubCell"/>
</dbReference>
<evidence type="ECO:0000256" key="5">
    <source>
        <dbReference type="SAM" id="MobiDB-lite"/>
    </source>
</evidence>
<evidence type="ECO:0000256" key="2">
    <source>
        <dbReference type="ARBA" id="ARBA00022692"/>
    </source>
</evidence>
<keyword evidence="3 6" id="KW-1133">Transmembrane helix</keyword>
<organism evidence="8 9">
    <name type="scientific">Schaalia hyovaginalis</name>
    <dbReference type="NCBI Taxonomy" id="29316"/>
    <lineage>
        <taxon>Bacteria</taxon>
        <taxon>Bacillati</taxon>
        <taxon>Actinomycetota</taxon>
        <taxon>Actinomycetes</taxon>
        <taxon>Actinomycetales</taxon>
        <taxon>Actinomycetaceae</taxon>
        <taxon>Schaalia</taxon>
    </lineage>
</organism>
<dbReference type="Proteomes" id="UP000617426">
    <property type="component" value="Unassembled WGS sequence"/>
</dbReference>
<evidence type="ECO:0000256" key="6">
    <source>
        <dbReference type="SAM" id="Phobius"/>
    </source>
</evidence>
<evidence type="ECO:0000256" key="3">
    <source>
        <dbReference type="ARBA" id="ARBA00022989"/>
    </source>
</evidence>
<evidence type="ECO:0000313" key="9">
    <source>
        <dbReference type="Proteomes" id="UP000617426"/>
    </source>
</evidence>
<evidence type="ECO:0000313" key="8">
    <source>
        <dbReference type="EMBL" id="MBB6335684.1"/>
    </source>
</evidence>
<dbReference type="RefSeq" id="WP_184454198.1">
    <property type="nucleotide sequence ID" value="NZ_JACHMK010000001.1"/>
</dbReference>